<gene>
    <name evidence="2" type="ORF">C5O19_16910</name>
</gene>
<dbReference type="OrthoDB" id="646460at2"/>
<comment type="caution">
    <text evidence="2">The sequence shown here is derived from an EMBL/GenBank/DDBJ whole genome shotgun (WGS) entry which is preliminary data.</text>
</comment>
<sequence length="319" mass="36516">MKKYGLLIGCLVMQVLMAAAQAVDTTYIRPFSKPNTLEVYSGLYNINFDFSDRYFQKNDFQLRVNRSATLGADLTYKWLYVQYAFNLPGTMLDNQAKFNYRQLKVRLGNRKWILQPFYQFYNGLLIPERKHRGFEIFRGITFENAGAEVMYYVHSRRFSPKAAYAFSEQQRRSSGSAFVTATGLWHAIRWPSPSPDLIEDPGTFTLLSRNPAWVSLLLKGGYAYNLVIQNWLIAPSASIGFGGLKETHVKGMAIRSVTQLQGNLNAGYNGSNWYTYLSGSWTNLNTELLIKDMQRVSWTLTATAGFRFRSSRKKILSIL</sequence>
<keyword evidence="3" id="KW-1185">Reference proteome</keyword>
<name>A0A2S7IJY7_9BACT</name>
<reference evidence="3" key="1">
    <citation type="submission" date="2018-02" db="EMBL/GenBank/DDBJ databases">
        <title>Genome sequencing of Solimonas sp. HR-BB.</title>
        <authorList>
            <person name="Lee Y."/>
            <person name="Jeon C.O."/>
        </authorList>
    </citation>
    <scope>NUCLEOTIDE SEQUENCE [LARGE SCALE GENOMIC DNA]</scope>
    <source>
        <strain evidence="3">HR-U</strain>
    </source>
</reference>
<dbReference type="Pfam" id="PF14391">
    <property type="entry name" value="DUF4421"/>
    <property type="match status" value="1"/>
</dbReference>
<dbReference type="AlphaFoldDB" id="A0A2S7IJY7"/>
<evidence type="ECO:0000256" key="1">
    <source>
        <dbReference type="SAM" id="SignalP"/>
    </source>
</evidence>
<accession>A0A2S7IJY7</accession>
<feature type="signal peptide" evidence="1">
    <location>
        <begin position="1"/>
        <end position="22"/>
    </location>
</feature>
<evidence type="ECO:0008006" key="4">
    <source>
        <dbReference type="Google" id="ProtNLM"/>
    </source>
</evidence>
<dbReference type="RefSeq" id="WP_104714581.1">
    <property type="nucleotide sequence ID" value="NZ_PTRA01000002.1"/>
</dbReference>
<evidence type="ECO:0000313" key="3">
    <source>
        <dbReference type="Proteomes" id="UP000239590"/>
    </source>
</evidence>
<keyword evidence="1" id="KW-0732">Signal</keyword>
<protein>
    <recommendedName>
        <fullName evidence="4">DUF4421 domain-containing protein</fullName>
    </recommendedName>
</protein>
<dbReference type="Proteomes" id="UP000239590">
    <property type="component" value="Unassembled WGS sequence"/>
</dbReference>
<feature type="chain" id="PRO_5015678839" description="DUF4421 domain-containing protein" evidence="1">
    <location>
        <begin position="23"/>
        <end position="319"/>
    </location>
</feature>
<organism evidence="2 3">
    <name type="scientific">Siphonobacter curvatus</name>
    <dbReference type="NCBI Taxonomy" id="2094562"/>
    <lineage>
        <taxon>Bacteria</taxon>
        <taxon>Pseudomonadati</taxon>
        <taxon>Bacteroidota</taxon>
        <taxon>Cytophagia</taxon>
        <taxon>Cytophagales</taxon>
        <taxon>Cytophagaceae</taxon>
        <taxon>Siphonobacter</taxon>
    </lineage>
</organism>
<dbReference type="InterPro" id="IPR025535">
    <property type="entry name" value="DUF4421"/>
</dbReference>
<proteinExistence type="predicted"/>
<evidence type="ECO:0000313" key="2">
    <source>
        <dbReference type="EMBL" id="PQA57009.1"/>
    </source>
</evidence>
<dbReference type="EMBL" id="PTRA01000002">
    <property type="protein sequence ID" value="PQA57009.1"/>
    <property type="molecule type" value="Genomic_DNA"/>
</dbReference>